<accession>A0AA40GDH2</accession>
<comment type="caution">
    <text evidence="1">The sequence shown here is derived from an EMBL/GenBank/DDBJ whole genome shotgun (WGS) entry which is preliminary data.</text>
</comment>
<evidence type="ECO:0000313" key="2">
    <source>
        <dbReference type="Proteomes" id="UP001177670"/>
    </source>
</evidence>
<protein>
    <submittedName>
        <fullName evidence="1">Uncharacterized protein</fullName>
    </submittedName>
</protein>
<sequence length="86" mass="9520">MQIAFPQPRDTEAKCGESRVKQRNREVVASLFVVAAGCFALRIRNSFGITLRVRAANIVSSRVTDGRAGKVNLSLQLKISEMLTRD</sequence>
<name>A0AA40GDH2_9HYME</name>
<proteinExistence type="predicted"/>
<evidence type="ECO:0000313" key="1">
    <source>
        <dbReference type="EMBL" id="KAK1135697.1"/>
    </source>
</evidence>
<dbReference type="EMBL" id="JAHYIQ010000001">
    <property type="protein sequence ID" value="KAK1135697.1"/>
    <property type="molecule type" value="Genomic_DNA"/>
</dbReference>
<organism evidence="1 2">
    <name type="scientific">Melipona bicolor</name>
    <dbReference type="NCBI Taxonomy" id="60889"/>
    <lineage>
        <taxon>Eukaryota</taxon>
        <taxon>Metazoa</taxon>
        <taxon>Ecdysozoa</taxon>
        <taxon>Arthropoda</taxon>
        <taxon>Hexapoda</taxon>
        <taxon>Insecta</taxon>
        <taxon>Pterygota</taxon>
        <taxon>Neoptera</taxon>
        <taxon>Endopterygota</taxon>
        <taxon>Hymenoptera</taxon>
        <taxon>Apocrita</taxon>
        <taxon>Aculeata</taxon>
        <taxon>Apoidea</taxon>
        <taxon>Anthophila</taxon>
        <taxon>Apidae</taxon>
        <taxon>Melipona</taxon>
    </lineage>
</organism>
<feature type="non-terminal residue" evidence="1">
    <location>
        <position position="86"/>
    </location>
</feature>
<dbReference type="Proteomes" id="UP001177670">
    <property type="component" value="Unassembled WGS sequence"/>
</dbReference>
<reference evidence="1" key="1">
    <citation type="submission" date="2021-10" db="EMBL/GenBank/DDBJ databases">
        <title>Melipona bicolor Genome sequencing and assembly.</title>
        <authorList>
            <person name="Araujo N.S."/>
            <person name="Arias M.C."/>
        </authorList>
    </citation>
    <scope>NUCLEOTIDE SEQUENCE</scope>
    <source>
        <strain evidence="1">USP_2M_L1-L4_2017</strain>
        <tissue evidence="1">Whole body</tissue>
    </source>
</reference>
<dbReference type="AlphaFoldDB" id="A0AA40GDH2"/>
<gene>
    <name evidence="1" type="ORF">K0M31_000282</name>
</gene>
<keyword evidence="2" id="KW-1185">Reference proteome</keyword>